<dbReference type="PANTHER" id="PTHR35793">
    <property type="entry name" value="INNER MEMBRANE PROTEIN YJIG"/>
    <property type="match status" value="1"/>
</dbReference>
<evidence type="ECO:0000259" key="2">
    <source>
        <dbReference type="Pfam" id="PF07670"/>
    </source>
</evidence>
<dbReference type="RefSeq" id="WP_066239897.1">
    <property type="nucleotide sequence ID" value="NZ_LSGP01000013.1"/>
</dbReference>
<sequence>MVSWLQDISVWIIPATIFLIVLAGFLRRVPVYEAFVEGAAEGFHTTIRLLPFLVAMMVAINVFRFSGALDECIAVISPLLSRFGIPPELTPLAIMRSLSGSGSLGMVSELFNTYGPDSQVGRIASTILASTDTTFYVLTIYFGSVGIRNPRYSVLVGLTGDLAGFLAAIYICKTVFA</sequence>
<dbReference type="InterPro" id="IPR011642">
    <property type="entry name" value="Gate_dom"/>
</dbReference>
<keyword evidence="4" id="KW-1185">Reference proteome</keyword>
<dbReference type="PANTHER" id="PTHR35793:SF2">
    <property type="entry name" value="INNER MEMBRANE PROTEIN YJIG"/>
    <property type="match status" value="1"/>
</dbReference>
<protein>
    <submittedName>
        <fullName evidence="3">Spore maturation protein</fullName>
    </submittedName>
</protein>
<organism evidence="3 4">
    <name type="scientific">Anaerosporomusa subterranea</name>
    <dbReference type="NCBI Taxonomy" id="1794912"/>
    <lineage>
        <taxon>Bacteria</taxon>
        <taxon>Bacillati</taxon>
        <taxon>Bacillota</taxon>
        <taxon>Negativicutes</taxon>
        <taxon>Acetonemataceae</taxon>
        <taxon>Anaerosporomusa</taxon>
    </lineage>
</organism>
<dbReference type="OrthoDB" id="9805623at2"/>
<accession>A0A154BU18</accession>
<dbReference type="AlphaFoldDB" id="A0A154BU18"/>
<name>A0A154BU18_ANASB</name>
<proteinExistence type="predicted"/>
<keyword evidence="1" id="KW-0472">Membrane</keyword>
<dbReference type="GO" id="GO:0005886">
    <property type="term" value="C:plasma membrane"/>
    <property type="evidence" value="ECO:0007669"/>
    <property type="project" value="TreeGrafter"/>
</dbReference>
<dbReference type="STRING" id="1794912.AXX12_05040"/>
<feature type="transmembrane region" description="Helical" evidence="1">
    <location>
        <begin position="6"/>
        <end position="26"/>
    </location>
</feature>
<feature type="domain" description="Nucleoside transporter/FeoB GTPase Gate" evidence="2">
    <location>
        <begin position="47"/>
        <end position="147"/>
    </location>
</feature>
<dbReference type="Proteomes" id="UP000076268">
    <property type="component" value="Unassembled WGS sequence"/>
</dbReference>
<dbReference type="EMBL" id="LSGP01000013">
    <property type="protein sequence ID" value="KYZ77476.1"/>
    <property type="molecule type" value="Genomic_DNA"/>
</dbReference>
<gene>
    <name evidence="3" type="ORF">AXX12_05040</name>
</gene>
<reference evidence="3 4" key="1">
    <citation type="submission" date="2016-02" db="EMBL/GenBank/DDBJ databases">
        <title>Anaerosporomusa subterraneum gen. nov., sp. nov., a spore-forming obligate anaerobe isolated from saprolite.</title>
        <authorList>
            <person name="Choi J.K."/>
            <person name="Shah M."/>
            <person name="Yee N."/>
        </authorList>
    </citation>
    <scope>NUCLEOTIDE SEQUENCE [LARGE SCALE GENOMIC DNA]</scope>
    <source>
        <strain evidence="3 4">RU4</strain>
    </source>
</reference>
<feature type="transmembrane region" description="Helical" evidence="1">
    <location>
        <begin position="47"/>
        <end position="69"/>
    </location>
</feature>
<keyword evidence="1" id="KW-0812">Transmembrane</keyword>
<feature type="transmembrane region" description="Helical" evidence="1">
    <location>
        <begin position="154"/>
        <end position="172"/>
    </location>
</feature>
<evidence type="ECO:0000313" key="3">
    <source>
        <dbReference type="EMBL" id="KYZ77476.1"/>
    </source>
</evidence>
<dbReference type="InterPro" id="IPR052549">
    <property type="entry name" value="SpmB"/>
</dbReference>
<evidence type="ECO:0000256" key="1">
    <source>
        <dbReference type="SAM" id="Phobius"/>
    </source>
</evidence>
<dbReference type="Pfam" id="PF07670">
    <property type="entry name" value="Gate"/>
    <property type="match status" value="1"/>
</dbReference>
<comment type="caution">
    <text evidence="3">The sequence shown here is derived from an EMBL/GenBank/DDBJ whole genome shotgun (WGS) entry which is preliminary data.</text>
</comment>
<keyword evidence="1" id="KW-1133">Transmembrane helix</keyword>
<feature type="transmembrane region" description="Helical" evidence="1">
    <location>
        <begin position="123"/>
        <end position="142"/>
    </location>
</feature>
<evidence type="ECO:0000313" key="4">
    <source>
        <dbReference type="Proteomes" id="UP000076268"/>
    </source>
</evidence>